<evidence type="ECO:0000313" key="6">
    <source>
        <dbReference type="EMBL" id="PWA09504.1"/>
    </source>
</evidence>
<comment type="caution">
    <text evidence="6">The sequence shown here is derived from an EMBL/GenBank/DDBJ whole genome shotgun (WGS) entry which is preliminary data.</text>
</comment>
<evidence type="ECO:0000256" key="2">
    <source>
        <dbReference type="ARBA" id="ARBA00022908"/>
    </source>
</evidence>
<keyword evidence="2" id="KW-0229">DNA integration</keyword>
<name>A0A2U1JX30_9FLAO</name>
<feature type="domain" description="Tyr recombinase" evidence="5">
    <location>
        <begin position="205"/>
        <end position="384"/>
    </location>
</feature>
<dbReference type="PANTHER" id="PTHR30629:SF2">
    <property type="entry name" value="PROPHAGE INTEGRASE INTS-RELATED"/>
    <property type="match status" value="1"/>
</dbReference>
<dbReference type="EMBL" id="QCZH01000006">
    <property type="protein sequence ID" value="PWA09504.1"/>
    <property type="molecule type" value="Genomic_DNA"/>
</dbReference>
<reference evidence="6 7" key="1">
    <citation type="submission" date="2018-04" db="EMBL/GenBank/DDBJ databases">
        <title>Flavobacterium sp. nov., isolated from glacier ice.</title>
        <authorList>
            <person name="Liu Q."/>
            <person name="Xin Y.-H."/>
        </authorList>
    </citation>
    <scope>NUCLEOTIDE SEQUENCE [LARGE SCALE GENOMIC DNA]</scope>
    <source>
        <strain evidence="6 7">LB2P30</strain>
    </source>
</reference>
<evidence type="ECO:0000256" key="4">
    <source>
        <dbReference type="ARBA" id="ARBA00023172"/>
    </source>
</evidence>
<evidence type="ECO:0000256" key="3">
    <source>
        <dbReference type="ARBA" id="ARBA00023125"/>
    </source>
</evidence>
<dbReference type="PANTHER" id="PTHR30629">
    <property type="entry name" value="PROPHAGE INTEGRASE"/>
    <property type="match status" value="1"/>
</dbReference>
<evidence type="ECO:0000259" key="5">
    <source>
        <dbReference type="PROSITE" id="PS51898"/>
    </source>
</evidence>
<dbReference type="PROSITE" id="PS51898">
    <property type="entry name" value="TYR_RECOMBINASE"/>
    <property type="match status" value="1"/>
</dbReference>
<dbReference type="Proteomes" id="UP000245618">
    <property type="component" value="Unassembled WGS sequence"/>
</dbReference>
<accession>A0A2U1JX30</accession>
<dbReference type="Pfam" id="PF13102">
    <property type="entry name" value="Phage_int_SAM_5"/>
    <property type="match status" value="1"/>
</dbReference>
<dbReference type="InterPro" id="IPR025269">
    <property type="entry name" value="SAM-like_dom"/>
</dbReference>
<dbReference type="GO" id="GO:0006310">
    <property type="term" value="P:DNA recombination"/>
    <property type="evidence" value="ECO:0007669"/>
    <property type="project" value="UniProtKB-KW"/>
</dbReference>
<gene>
    <name evidence="6" type="ORF">DB891_07420</name>
</gene>
<dbReference type="SUPFAM" id="SSF56349">
    <property type="entry name" value="DNA breaking-rejoining enzymes"/>
    <property type="match status" value="1"/>
</dbReference>
<dbReference type="InterPro" id="IPR011010">
    <property type="entry name" value="DNA_brk_join_enz"/>
</dbReference>
<keyword evidence="7" id="KW-1185">Reference proteome</keyword>
<dbReference type="InterPro" id="IPR050808">
    <property type="entry name" value="Phage_Integrase"/>
</dbReference>
<keyword evidence="3" id="KW-0238">DNA-binding</keyword>
<proteinExistence type="inferred from homology"/>
<dbReference type="CDD" id="cd00397">
    <property type="entry name" value="DNA_BRE_C"/>
    <property type="match status" value="1"/>
</dbReference>
<dbReference type="InterPro" id="IPR013762">
    <property type="entry name" value="Integrase-like_cat_sf"/>
</dbReference>
<dbReference type="Gene3D" id="1.10.150.130">
    <property type="match status" value="1"/>
</dbReference>
<dbReference type="GO" id="GO:0015074">
    <property type="term" value="P:DNA integration"/>
    <property type="evidence" value="ECO:0007669"/>
    <property type="project" value="UniProtKB-KW"/>
</dbReference>
<organism evidence="6 7">
    <name type="scientific">Flavobacterium laiguense</name>
    <dbReference type="NCBI Taxonomy" id="2169409"/>
    <lineage>
        <taxon>Bacteria</taxon>
        <taxon>Pseudomonadati</taxon>
        <taxon>Bacteroidota</taxon>
        <taxon>Flavobacteriia</taxon>
        <taxon>Flavobacteriales</taxon>
        <taxon>Flavobacteriaceae</taxon>
        <taxon>Flavobacterium</taxon>
    </lineage>
</organism>
<sequence>MPKIQKNTAHEKAVAFLDYKPAELRLNKQWLIVYYAKNPLTKELERFRLSVPVIASKSERIKYAKKIVLEINKKLDSGWLPYYSNSGTNEFKTYEYCFKKFLEHTAAEVENKTKRPDTLRSYTSYFNMINKYVVDKKMKLDLILELNKPFVVNYLDWIYFERKNSPATYNNHLIFIGNFINYCIGRGYMKENFTASILRKKEDPKKRQVLTVQVKEKLKNLQNDEYNYFALCMATYFCFIRRTELTKLKVENVNLNKSYINIPKEISKNGKDENVTIPNAFAAILAKHLVKAKNDDYLFSDDNFKTGKKQLKPKKISDNWVKFQKKYKVGKEFQFYSLKDTGITDLLISGIPAIKVRDQARHYDLKITEKYTARNKACDETVRNSNFDF</sequence>
<evidence type="ECO:0000313" key="7">
    <source>
        <dbReference type="Proteomes" id="UP000245618"/>
    </source>
</evidence>
<dbReference type="OrthoDB" id="1004050at2"/>
<protein>
    <submittedName>
        <fullName evidence="6">Integrase</fullName>
    </submittedName>
</protein>
<dbReference type="Gene3D" id="1.10.443.10">
    <property type="entry name" value="Intergrase catalytic core"/>
    <property type="match status" value="1"/>
</dbReference>
<comment type="similarity">
    <text evidence="1">Belongs to the 'phage' integrase family.</text>
</comment>
<dbReference type="InterPro" id="IPR010998">
    <property type="entry name" value="Integrase_recombinase_N"/>
</dbReference>
<dbReference type="Pfam" id="PF00589">
    <property type="entry name" value="Phage_integrase"/>
    <property type="match status" value="1"/>
</dbReference>
<dbReference type="InterPro" id="IPR002104">
    <property type="entry name" value="Integrase_catalytic"/>
</dbReference>
<keyword evidence="4" id="KW-0233">DNA recombination</keyword>
<dbReference type="RefSeq" id="WP_116762124.1">
    <property type="nucleotide sequence ID" value="NZ_QCZH01000006.1"/>
</dbReference>
<evidence type="ECO:0000256" key="1">
    <source>
        <dbReference type="ARBA" id="ARBA00008857"/>
    </source>
</evidence>
<dbReference type="GO" id="GO:0003677">
    <property type="term" value="F:DNA binding"/>
    <property type="evidence" value="ECO:0007669"/>
    <property type="project" value="UniProtKB-KW"/>
</dbReference>
<dbReference type="AlphaFoldDB" id="A0A2U1JX30"/>